<protein>
    <submittedName>
        <fullName evidence="1">Uncharacterized protein</fullName>
    </submittedName>
</protein>
<dbReference type="EMBL" id="UINC01106420">
    <property type="protein sequence ID" value="SVC71070.1"/>
    <property type="molecule type" value="Genomic_DNA"/>
</dbReference>
<organism evidence="1">
    <name type="scientific">marine metagenome</name>
    <dbReference type="NCBI Taxonomy" id="408172"/>
    <lineage>
        <taxon>unclassified sequences</taxon>
        <taxon>metagenomes</taxon>
        <taxon>ecological metagenomes</taxon>
    </lineage>
</organism>
<gene>
    <name evidence="1" type="ORF">METZ01_LOCUS323924</name>
</gene>
<sequence>MKITKKNGLLTIGVIVLLALAIQLNAAPQLSGTWSDPPPSAEDAFCHVGCPVDAREYLTASLND</sequence>
<dbReference type="AlphaFoldDB" id="A0A382PE28"/>
<reference evidence="1" key="1">
    <citation type="submission" date="2018-05" db="EMBL/GenBank/DDBJ databases">
        <authorList>
            <person name="Lanie J.A."/>
            <person name="Ng W.-L."/>
            <person name="Kazmierczak K.M."/>
            <person name="Andrzejewski T.M."/>
            <person name="Davidsen T.M."/>
            <person name="Wayne K.J."/>
            <person name="Tettelin H."/>
            <person name="Glass J.I."/>
            <person name="Rusch D."/>
            <person name="Podicherti R."/>
            <person name="Tsui H.-C.T."/>
            <person name="Winkler M.E."/>
        </authorList>
    </citation>
    <scope>NUCLEOTIDE SEQUENCE</scope>
</reference>
<accession>A0A382PE28</accession>
<name>A0A382PE28_9ZZZZ</name>
<evidence type="ECO:0000313" key="1">
    <source>
        <dbReference type="EMBL" id="SVC71070.1"/>
    </source>
</evidence>
<feature type="non-terminal residue" evidence="1">
    <location>
        <position position="64"/>
    </location>
</feature>
<proteinExistence type="predicted"/>